<protein>
    <submittedName>
        <fullName evidence="10">Homeobox protein DBX1</fullName>
    </submittedName>
</protein>
<evidence type="ECO:0000256" key="2">
    <source>
        <dbReference type="ARBA" id="ARBA00023125"/>
    </source>
</evidence>
<dbReference type="OrthoDB" id="6159439at2759"/>
<dbReference type="CDD" id="cd00086">
    <property type="entry name" value="homeodomain"/>
    <property type="match status" value="1"/>
</dbReference>
<dbReference type="Pfam" id="PF00046">
    <property type="entry name" value="Homeodomain"/>
    <property type="match status" value="1"/>
</dbReference>
<evidence type="ECO:0000256" key="5">
    <source>
        <dbReference type="ARBA" id="ARBA00038504"/>
    </source>
</evidence>
<evidence type="ECO:0000256" key="4">
    <source>
        <dbReference type="ARBA" id="ARBA00023242"/>
    </source>
</evidence>
<evidence type="ECO:0000313" key="11">
    <source>
        <dbReference type="Proteomes" id="UP000055024"/>
    </source>
</evidence>
<dbReference type="PROSITE" id="PS00027">
    <property type="entry name" value="HOMEOBOX_1"/>
    <property type="match status" value="1"/>
</dbReference>
<comment type="caution">
    <text evidence="10">The sequence shown here is derived from an EMBL/GenBank/DDBJ whole genome shotgun (WGS) entry which is preliminary data.</text>
</comment>
<dbReference type="SMART" id="SM00389">
    <property type="entry name" value="HOX"/>
    <property type="match status" value="1"/>
</dbReference>
<accession>A0A0V1HVQ2</accession>
<gene>
    <name evidence="10" type="primary">dbx1</name>
    <name evidence="10" type="ORF">T11_1259</name>
</gene>
<comment type="similarity">
    <text evidence="5">Belongs to the H2.0 homeobox family.</text>
</comment>
<evidence type="ECO:0000256" key="1">
    <source>
        <dbReference type="ARBA" id="ARBA00004123"/>
    </source>
</evidence>
<dbReference type="SUPFAM" id="SSF46689">
    <property type="entry name" value="Homeodomain-like"/>
    <property type="match status" value="1"/>
</dbReference>
<name>A0A0V1HVQ2_9BILA</name>
<dbReference type="PRINTS" id="PR00024">
    <property type="entry name" value="HOMEOBOX"/>
</dbReference>
<reference evidence="10 11" key="1">
    <citation type="submission" date="2015-01" db="EMBL/GenBank/DDBJ databases">
        <title>Evolution of Trichinella species and genotypes.</title>
        <authorList>
            <person name="Korhonen P.K."/>
            <person name="Edoardo P."/>
            <person name="Giuseppe L.R."/>
            <person name="Gasser R.B."/>
        </authorList>
    </citation>
    <scope>NUCLEOTIDE SEQUENCE [LARGE SCALE GENOMIC DNA]</scope>
    <source>
        <strain evidence="10">ISS1029</strain>
    </source>
</reference>
<dbReference type="EMBL" id="JYDP01000021">
    <property type="protein sequence ID" value="KRZ14819.1"/>
    <property type="molecule type" value="Genomic_DNA"/>
</dbReference>
<evidence type="ECO:0000313" key="10">
    <source>
        <dbReference type="EMBL" id="KRZ14819.1"/>
    </source>
</evidence>
<dbReference type="InterPro" id="IPR020479">
    <property type="entry name" value="HD_metazoa"/>
</dbReference>
<evidence type="ECO:0000259" key="9">
    <source>
        <dbReference type="PROSITE" id="PS50071"/>
    </source>
</evidence>
<dbReference type="PRINTS" id="PR00031">
    <property type="entry name" value="HTHREPRESSR"/>
</dbReference>
<evidence type="ECO:0000256" key="3">
    <source>
        <dbReference type="ARBA" id="ARBA00023155"/>
    </source>
</evidence>
<dbReference type="InterPro" id="IPR001356">
    <property type="entry name" value="HD"/>
</dbReference>
<dbReference type="STRING" id="268475.A0A0V1HVQ2"/>
<feature type="domain" description="Homeobox" evidence="9">
    <location>
        <begin position="227"/>
        <end position="287"/>
    </location>
</feature>
<dbReference type="Proteomes" id="UP000055024">
    <property type="component" value="Unassembled WGS sequence"/>
</dbReference>
<dbReference type="InterPro" id="IPR009057">
    <property type="entry name" value="Homeodomain-like_sf"/>
</dbReference>
<dbReference type="InterPro" id="IPR000047">
    <property type="entry name" value="HTH_motif"/>
</dbReference>
<dbReference type="Gene3D" id="1.10.10.60">
    <property type="entry name" value="Homeodomain-like"/>
    <property type="match status" value="1"/>
</dbReference>
<feature type="region of interest" description="Disordered" evidence="8">
    <location>
        <begin position="87"/>
        <end position="106"/>
    </location>
</feature>
<dbReference type="PANTHER" id="PTHR24331:SF0">
    <property type="entry name" value="DBX"/>
    <property type="match status" value="1"/>
</dbReference>
<feature type="DNA-binding region" description="Homeobox" evidence="6">
    <location>
        <begin position="229"/>
        <end position="288"/>
    </location>
</feature>
<proteinExistence type="inferred from homology"/>
<dbReference type="PROSITE" id="PS50071">
    <property type="entry name" value="HOMEOBOX_2"/>
    <property type="match status" value="1"/>
</dbReference>
<dbReference type="GO" id="GO:0003677">
    <property type="term" value="F:DNA binding"/>
    <property type="evidence" value="ECO:0007669"/>
    <property type="project" value="UniProtKB-UniRule"/>
</dbReference>
<sequence>MLKTGAIIQYANRPQTANHFTNRANNCLPPLSLTFFKKLCYLNVWPGIAFQNFSGVPNLQICNNSLCTYPLVITSIKRTLQITTMSNEEEKGRTNGSKIALNNNNSNSNSKISLNVSHGTTCQTTSKQKIESNTLSQCSHEHSKCDSLKFSIKNILNFDDSSTSKIASSSQLYGGFINSYPNLSAEKPQPTFLTSSFAPYHPSLLNEYHHPSSYFSCPVIEMKEGTRKSYFRRSVFSDNQRKQLEDRFQRHKYISKPDRRQLALDLGLNDAQVKIWFQNRRMKWRHSQRSQRDSDGNCIDKLDKSFQNLDTLSD</sequence>
<feature type="compositionally biased region" description="Low complexity" evidence="8">
    <location>
        <begin position="95"/>
        <end position="106"/>
    </location>
</feature>
<keyword evidence="4 6" id="KW-0539">Nucleus</keyword>
<dbReference type="InterPro" id="IPR051662">
    <property type="entry name" value="H2.0_Homeobox_NeuralPatt"/>
</dbReference>
<dbReference type="AlphaFoldDB" id="A0A0V1HVQ2"/>
<keyword evidence="2 6" id="KW-0238">DNA-binding</keyword>
<organism evidence="10 11">
    <name type="scientific">Trichinella zimbabwensis</name>
    <dbReference type="NCBI Taxonomy" id="268475"/>
    <lineage>
        <taxon>Eukaryota</taxon>
        <taxon>Metazoa</taxon>
        <taxon>Ecdysozoa</taxon>
        <taxon>Nematoda</taxon>
        <taxon>Enoplea</taxon>
        <taxon>Dorylaimia</taxon>
        <taxon>Trichinellida</taxon>
        <taxon>Trichinellidae</taxon>
        <taxon>Trichinella</taxon>
    </lineage>
</organism>
<keyword evidence="11" id="KW-1185">Reference proteome</keyword>
<evidence type="ECO:0000256" key="8">
    <source>
        <dbReference type="SAM" id="MobiDB-lite"/>
    </source>
</evidence>
<keyword evidence="3 6" id="KW-0371">Homeobox</keyword>
<dbReference type="GO" id="GO:0000981">
    <property type="term" value="F:DNA-binding transcription factor activity, RNA polymerase II-specific"/>
    <property type="evidence" value="ECO:0007669"/>
    <property type="project" value="InterPro"/>
</dbReference>
<dbReference type="GO" id="GO:0005634">
    <property type="term" value="C:nucleus"/>
    <property type="evidence" value="ECO:0007669"/>
    <property type="project" value="UniProtKB-SubCell"/>
</dbReference>
<dbReference type="InterPro" id="IPR017970">
    <property type="entry name" value="Homeobox_CS"/>
</dbReference>
<evidence type="ECO:0000256" key="6">
    <source>
        <dbReference type="PROSITE-ProRule" id="PRU00108"/>
    </source>
</evidence>
<evidence type="ECO:0000256" key="7">
    <source>
        <dbReference type="RuleBase" id="RU000682"/>
    </source>
</evidence>
<dbReference type="PANTHER" id="PTHR24331">
    <property type="entry name" value="DBX"/>
    <property type="match status" value="1"/>
</dbReference>
<comment type="subcellular location">
    <subcellularLocation>
        <location evidence="1 6 7">Nucleus</location>
    </subcellularLocation>
</comment>